<feature type="transmembrane region" description="Helical" evidence="13">
    <location>
        <begin position="20"/>
        <end position="41"/>
    </location>
</feature>
<dbReference type="GO" id="GO:0016125">
    <property type="term" value="P:sterol metabolic process"/>
    <property type="evidence" value="ECO:0007669"/>
    <property type="project" value="TreeGrafter"/>
</dbReference>
<evidence type="ECO:0000256" key="11">
    <source>
        <dbReference type="PIRSR" id="PIRSR602401-1"/>
    </source>
</evidence>
<evidence type="ECO:0008006" key="15">
    <source>
        <dbReference type="Google" id="ProtNLM"/>
    </source>
</evidence>
<dbReference type="GO" id="GO:0016132">
    <property type="term" value="P:brassinosteroid biosynthetic process"/>
    <property type="evidence" value="ECO:0007669"/>
    <property type="project" value="TreeGrafter"/>
</dbReference>
<keyword evidence="4 11" id="KW-0349">Heme</keyword>
<dbReference type="Gene3D" id="1.10.630.10">
    <property type="entry name" value="Cytochrome P450"/>
    <property type="match status" value="1"/>
</dbReference>
<keyword evidence="9 11" id="KW-0408">Iron</keyword>
<name>A0A9I9E8R0_CUCME</name>
<proteinExistence type="inferred from homology"/>
<keyword evidence="7 13" id="KW-1133">Transmembrane helix</keyword>
<dbReference type="InterPro" id="IPR036396">
    <property type="entry name" value="Cyt_P450_sf"/>
</dbReference>
<evidence type="ECO:0000256" key="7">
    <source>
        <dbReference type="ARBA" id="ARBA00022989"/>
    </source>
</evidence>
<evidence type="ECO:0000256" key="5">
    <source>
        <dbReference type="ARBA" id="ARBA00022692"/>
    </source>
</evidence>
<dbReference type="InterPro" id="IPR001128">
    <property type="entry name" value="Cyt_P450"/>
</dbReference>
<sequence length="219" mass="25331">MVATNENGTKSYNNNTIIDLLLPLFFAGHNTPAIAAIWALLHISQNPRIFQMAKEEQESIIRQRPSTQKGLTFQEIKQMKYLMKFINEVLRRNTVAPTNFHYTVPKGWTVQIWGVAVHMDSRIYSNPQEFDPSRWDNYTPKPGEFIPFGLGSRFCPGSELTKLEITILLHHFILNYKMELVNQNCNVTHLPSPKPVDNCLCRIIRGLSKSYKRTIHFEI</sequence>
<dbReference type="GO" id="GO:0005506">
    <property type="term" value="F:iron ion binding"/>
    <property type="evidence" value="ECO:0007669"/>
    <property type="project" value="InterPro"/>
</dbReference>
<dbReference type="PANTHER" id="PTHR24286">
    <property type="entry name" value="CYTOCHROME P450 26"/>
    <property type="match status" value="1"/>
</dbReference>
<dbReference type="SUPFAM" id="SSF48264">
    <property type="entry name" value="Cytochrome P450"/>
    <property type="match status" value="1"/>
</dbReference>
<dbReference type="GO" id="GO:0051777">
    <property type="term" value="F:ent-kaurenoic acid monooxygenase activity"/>
    <property type="evidence" value="ECO:0007669"/>
    <property type="project" value="TreeGrafter"/>
</dbReference>
<evidence type="ECO:0000256" key="4">
    <source>
        <dbReference type="ARBA" id="ARBA00022617"/>
    </source>
</evidence>
<evidence type="ECO:0000256" key="10">
    <source>
        <dbReference type="ARBA" id="ARBA00023136"/>
    </source>
</evidence>
<evidence type="ECO:0000256" key="1">
    <source>
        <dbReference type="ARBA" id="ARBA00001971"/>
    </source>
</evidence>
<dbReference type="GO" id="GO:0020037">
    <property type="term" value="F:heme binding"/>
    <property type="evidence" value="ECO:0007669"/>
    <property type="project" value="InterPro"/>
</dbReference>
<dbReference type="PROSITE" id="PS00086">
    <property type="entry name" value="CYTOCHROME_P450"/>
    <property type="match status" value="1"/>
</dbReference>
<keyword evidence="6 11" id="KW-0479">Metal-binding</keyword>
<evidence type="ECO:0000256" key="6">
    <source>
        <dbReference type="ARBA" id="ARBA00022723"/>
    </source>
</evidence>
<dbReference type="PANTHER" id="PTHR24286:SF199">
    <property type="entry name" value="CYTOCHROME P450 88D6"/>
    <property type="match status" value="1"/>
</dbReference>
<comment type="similarity">
    <text evidence="3 12">Belongs to the cytochrome P450 family.</text>
</comment>
<evidence type="ECO:0000256" key="8">
    <source>
        <dbReference type="ARBA" id="ARBA00023002"/>
    </source>
</evidence>
<accession>A0A9I9E8R0</accession>
<dbReference type="AlphaFoldDB" id="A0A9I9E8R0"/>
<evidence type="ECO:0000256" key="12">
    <source>
        <dbReference type="RuleBase" id="RU000461"/>
    </source>
</evidence>
<evidence type="ECO:0000256" key="9">
    <source>
        <dbReference type="ARBA" id="ARBA00023004"/>
    </source>
</evidence>
<dbReference type="GO" id="GO:0010268">
    <property type="term" value="P:brassinosteroid homeostasis"/>
    <property type="evidence" value="ECO:0007669"/>
    <property type="project" value="TreeGrafter"/>
</dbReference>
<feature type="binding site" description="axial binding residue" evidence="11">
    <location>
        <position position="155"/>
    </location>
    <ligand>
        <name>heme</name>
        <dbReference type="ChEBI" id="CHEBI:30413"/>
    </ligand>
    <ligandPart>
        <name>Fe</name>
        <dbReference type="ChEBI" id="CHEBI:18248"/>
    </ligandPart>
</feature>
<keyword evidence="5 13" id="KW-0812">Transmembrane</keyword>
<keyword evidence="10 13" id="KW-0472">Membrane</keyword>
<comment type="subcellular location">
    <subcellularLocation>
        <location evidence="2">Membrane</location>
        <topology evidence="2">Single-pass membrane protein</topology>
    </subcellularLocation>
</comment>
<dbReference type="EnsemblPlants" id="MELO3C030349.2.1">
    <property type="protein sequence ID" value="MELO3C030349.2.1"/>
    <property type="gene ID" value="MELO3C030349.2"/>
</dbReference>
<evidence type="ECO:0000256" key="2">
    <source>
        <dbReference type="ARBA" id="ARBA00004167"/>
    </source>
</evidence>
<dbReference type="GO" id="GO:0005783">
    <property type="term" value="C:endoplasmic reticulum"/>
    <property type="evidence" value="ECO:0007669"/>
    <property type="project" value="TreeGrafter"/>
</dbReference>
<keyword evidence="8 12" id="KW-0560">Oxidoreductase</keyword>
<reference evidence="14" key="1">
    <citation type="submission" date="2023-03" db="UniProtKB">
        <authorList>
            <consortium name="EnsemblPlants"/>
        </authorList>
    </citation>
    <scope>IDENTIFICATION</scope>
</reference>
<dbReference type="InterPro" id="IPR002401">
    <property type="entry name" value="Cyt_P450_E_grp-I"/>
</dbReference>
<dbReference type="GO" id="GO:0016020">
    <property type="term" value="C:membrane"/>
    <property type="evidence" value="ECO:0007669"/>
    <property type="project" value="UniProtKB-SubCell"/>
</dbReference>
<dbReference type="Gramene" id="MELO3C030349.2.1">
    <property type="protein sequence ID" value="MELO3C030349.2.1"/>
    <property type="gene ID" value="MELO3C030349.2"/>
</dbReference>
<organism evidence="14">
    <name type="scientific">Cucumis melo</name>
    <name type="common">Muskmelon</name>
    <dbReference type="NCBI Taxonomy" id="3656"/>
    <lineage>
        <taxon>Eukaryota</taxon>
        <taxon>Viridiplantae</taxon>
        <taxon>Streptophyta</taxon>
        <taxon>Embryophyta</taxon>
        <taxon>Tracheophyta</taxon>
        <taxon>Spermatophyta</taxon>
        <taxon>Magnoliopsida</taxon>
        <taxon>eudicotyledons</taxon>
        <taxon>Gunneridae</taxon>
        <taxon>Pentapetalae</taxon>
        <taxon>rosids</taxon>
        <taxon>fabids</taxon>
        <taxon>Cucurbitales</taxon>
        <taxon>Cucurbitaceae</taxon>
        <taxon>Benincaseae</taxon>
        <taxon>Cucumis</taxon>
    </lineage>
</organism>
<dbReference type="InterPro" id="IPR017972">
    <property type="entry name" value="Cyt_P450_CS"/>
</dbReference>
<protein>
    <recommendedName>
        <fullName evidence="15">Beta-amyrin 11-oxidase-like</fullName>
    </recommendedName>
</protein>
<dbReference type="PRINTS" id="PR00463">
    <property type="entry name" value="EP450I"/>
</dbReference>
<evidence type="ECO:0000313" key="14">
    <source>
        <dbReference type="EnsemblPlants" id="MELO3C030349.2.1"/>
    </source>
</evidence>
<evidence type="ECO:0000256" key="3">
    <source>
        <dbReference type="ARBA" id="ARBA00010617"/>
    </source>
</evidence>
<comment type="cofactor">
    <cofactor evidence="1 11">
        <name>heme</name>
        <dbReference type="ChEBI" id="CHEBI:30413"/>
    </cofactor>
</comment>
<evidence type="ECO:0000256" key="13">
    <source>
        <dbReference type="SAM" id="Phobius"/>
    </source>
</evidence>
<keyword evidence="12" id="KW-0503">Monooxygenase</keyword>
<dbReference type="Pfam" id="PF00067">
    <property type="entry name" value="p450"/>
    <property type="match status" value="1"/>
</dbReference>
<dbReference type="PRINTS" id="PR00385">
    <property type="entry name" value="P450"/>
</dbReference>